<comment type="caution">
    <text evidence="6">The sequence shown here is derived from an EMBL/GenBank/DDBJ whole genome shotgun (WGS) entry which is preliminary data.</text>
</comment>
<evidence type="ECO:0000256" key="2">
    <source>
        <dbReference type="ARBA" id="ARBA00022884"/>
    </source>
</evidence>
<dbReference type="CDD" id="cd00590">
    <property type="entry name" value="RRM_SF"/>
    <property type="match status" value="1"/>
</dbReference>
<dbReference type="Pfam" id="PF16842">
    <property type="entry name" value="RRM_occluded"/>
    <property type="match status" value="1"/>
</dbReference>
<dbReference type="Proteomes" id="UP000813444">
    <property type="component" value="Unassembled WGS sequence"/>
</dbReference>
<dbReference type="OrthoDB" id="360390at2759"/>
<dbReference type="InterPro" id="IPR011990">
    <property type="entry name" value="TPR-like_helical_dom_sf"/>
</dbReference>
<sequence length="1057" mass="118845">MANPIGEDSWLAYLEETARTASDLEQRVNVVEVYKRAVSAEPDSLRVWLAYCNYFWSLWAASQSPEAGWSEEDRMMGRELFSFGSALDLWQQAYEAIKYRIDDSHLLWDRWISLEMELLAKTRTPDGVKRITHLYRNRLATPHMTWDDTSSAFSTFLNEYNRASWEDEMKDVTVRAQDAKRLIAARDSYEMRLKKAASSGDTEAQKEVLKEYLEWEMMQSKRNNDKPEIGIDLCRGLYARALTGILATDETTWHDYVVFLSSSYGELQTPDNLIDVVRRAVQHCPWSGKLWSRCILCAEEARLPFSDIESLKHAATSENQLYRDGMDSMIEMYTAWCNFLKRTAMDATATDEAVDLADVGLTAALEDVDVVGKRLYGKDFQGDPKFRLQRIYIQYLTEKKNAIDEARILWNKLASIPIHADSYDFWCRYYMWEMSIFTMTPANNRSPTPASTGAGYRVPTLATDVLYRASKRRTVDWPEKIFEVYLQHCHDYEPASNVRRALDLVHKLEKGLQRRRAKEEQDKAAAYAAYYQTQEAQQPEEQPVAAADSPGGSKRKRDDTSEVDNDAEGASKRQKSEVKEQQSSTDQTPKRDREHSTILVENLPAQVEQTKVKQYFKDYGHIKNITALVHEADGKSSTALIEFSSQEEAQSALLRDKKYFGESQLSVRLGINLTVYVANFPPTADEKYTRNLFSDCGEILSIRWPSLKANTHRRFCYISFRDSEASAKATKKDGLVLEGRFRLLSKYSDPNNKKHREGALAEGREIHISSLHTAVNEDELRNVFSKMGTISRINMPRNLSGRNRGFAYMDFSTADEAKKAVAELNNVNLRGQIIRVELSKDSKFKPSAKNVVRDSASPAPSPRDTEGDEAMADADQSVSKPTPAEIAARTMVLLGLPDTVNDARVRALVEPLGEIVQLVLHPGRGAAKIEFADAAAAGKAGLQLESMELEGHKLHIGSVDDLRRAKPANEKPAPPAKQNGLAMPQPFRRPLMGKSGPKRGLGFAPTRKPPSQASAPTGDSKPEPNGKPAPKSNADFKAMFLAGKGEAPKKNGVSESG</sequence>
<dbReference type="SUPFAM" id="SSF54928">
    <property type="entry name" value="RNA-binding domain, RBD"/>
    <property type="match status" value="3"/>
</dbReference>
<feature type="region of interest" description="Disordered" evidence="4">
    <location>
        <begin position="534"/>
        <end position="602"/>
    </location>
</feature>
<dbReference type="InterPro" id="IPR000504">
    <property type="entry name" value="RRM_dom"/>
</dbReference>
<dbReference type="GO" id="GO:0006396">
    <property type="term" value="P:RNA processing"/>
    <property type="evidence" value="ECO:0007669"/>
    <property type="project" value="InterPro"/>
</dbReference>
<dbReference type="SMART" id="SM00386">
    <property type="entry name" value="HAT"/>
    <property type="match status" value="5"/>
</dbReference>
<dbReference type="EMBL" id="JAGPNK010000003">
    <property type="protein sequence ID" value="KAH7324482.1"/>
    <property type="molecule type" value="Genomic_DNA"/>
</dbReference>
<dbReference type="SUPFAM" id="SSF48452">
    <property type="entry name" value="TPR-like"/>
    <property type="match status" value="1"/>
</dbReference>
<dbReference type="GO" id="GO:0003723">
    <property type="term" value="F:RNA binding"/>
    <property type="evidence" value="ECO:0007669"/>
    <property type="project" value="UniProtKB-UniRule"/>
</dbReference>
<evidence type="ECO:0000256" key="4">
    <source>
        <dbReference type="SAM" id="MobiDB-lite"/>
    </source>
</evidence>
<dbReference type="PROSITE" id="PS50102">
    <property type="entry name" value="RRM"/>
    <property type="match status" value="4"/>
</dbReference>
<gene>
    <name evidence="6" type="ORF">B0I35DRAFT_449433</name>
</gene>
<feature type="region of interest" description="Disordered" evidence="4">
    <location>
        <begin position="845"/>
        <end position="881"/>
    </location>
</feature>
<dbReference type="InterPro" id="IPR031766">
    <property type="entry name" value="RRM_occluded"/>
</dbReference>
<evidence type="ECO:0000313" key="7">
    <source>
        <dbReference type="Proteomes" id="UP000813444"/>
    </source>
</evidence>
<feature type="compositionally biased region" description="Low complexity" evidence="4">
    <location>
        <begin position="534"/>
        <end position="548"/>
    </location>
</feature>
<reference evidence="6" key="1">
    <citation type="journal article" date="2021" name="Nat. Commun.">
        <title>Genetic determinants of endophytism in the Arabidopsis root mycobiome.</title>
        <authorList>
            <person name="Mesny F."/>
            <person name="Miyauchi S."/>
            <person name="Thiergart T."/>
            <person name="Pickel B."/>
            <person name="Atanasova L."/>
            <person name="Karlsson M."/>
            <person name="Huettel B."/>
            <person name="Barry K.W."/>
            <person name="Haridas S."/>
            <person name="Chen C."/>
            <person name="Bauer D."/>
            <person name="Andreopoulos W."/>
            <person name="Pangilinan J."/>
            <person name="LaButti K."/>
            <person name="Riley R."/>
            <person name="Lipzen A."/>
            <person name="Clum A."/>
            <person name="Drula E."/>
            <person name="Henrissat B."/>
            <person name="Kohler A."/>
            <person name="Grigoriev I.V."/>
            <person name="Martin F.M."/>
            <person name="Hacquard S."/>
        </authorList>
    </citation>
    <scope>NUCLEOTIDE SEQUENCE</scope>
    <source>
        <strain evidence="6">MPI-CAGE-CH-0235</strain>
    </source>
</reference>
<protein>
    <recommendedName>
        <fullName evidence="5">RRM domain-containing protein</fullName>
    </recommendedName>
</protein>
<keyword evidence="1" id="KW-0677">Repeat</keyword>
<feature type="domain" description="RRM" evidence="5">
    <location>
        <begin position="596"/>
        <end position="672"/>
    </location>
</feature>
<organism evidence="6 7">
    <name type="scientific">Stachybotrys elegans</name>
    <dbReference type="NCBI Taxonomy" id="80388"/>
    <lineage>
        <taxon>Eukaryota</taxon>
        <taxon>Fungi</taxon>
        <taxon>Dikarya</taxon>
        <taxon>Ascomycota</taxon>
        <taxon>Pezizomycotina</taxon>
        <taxon>Sordariomycetes</taxon>
        <taxon>Hypocreomycetidae</taxon>
        <taxon>Hypocreales</taxon>
        <taxon>Stachybotryaceae</taxon>
        <taxon>Stachybotrys</taxon>
    </lineage>
</organism>
<evidence type="ECO:0000313" key="6">
    <source>
        <dbReference type="EMBL" id="KAH7324482.1"/>
    </source>
</evidence>
<accession>A0A8K0WTT7</accession>
<keyword evidence="2 3" id="KW-0694">RNA-binding</keyword>
<feature type="compositionally biased region" description="Basic and acidic residues" evidence="4">
    <location>
        <begin position="569"/>
        <end position="580"/>
    </location>
</feature>
<dbReference type="InterPro" id="IPR035979">
    <property type="entry name" value="RBD_domain_sf"/>
</dbReference>
<dbReference type="SMART" id="SM00360">
    <property type="entry name" value="RRM"/>
    <property type="match status" value="4"/>
</dbReference>
<dbReference type="InterPro" id="IPR012677">
    <property type="entry name" value="Nucleotide-bd_a/b_plait_sf"/>
</dbReference>
<dbReference type="PANTHER" id="PTHR10352">
    <property type="entry name" value="EUKARYOTIC TRANSLATION INITIATION FACTOR 3 SUBUNIT G"/>
    <property type="match status" value="1"/>
</dbReference>
<dbReference type="Pfam" id="PF00076">
    <property type="entry name" value="RRM_1"/>
    <property type="match status" value="3"/>
</dbReference>
<dbReference type="Gene3D" id="1.25.40.10">
    <property type="entry name" value="Tetratricopeptide repeat domain"/>
    <property type="match status" value="2"/>
</dbReference>
<feature type="domain" description="RRM" evidence="5">
    <location>
        <begin position="673"/>
        <end position="750"/>
    </location>
</feature>
<name>A0A8K0WTT7_9HYPO</name>
<proteinExistence type="predicted"/>
<evidence type="ECO:0000259" key="5">
    <source>
        <dbReference type="PROSITE" id="PS50102"/>
    </source>
</evidence>
<evidence type="ECO:0000256" key="1">
    <source>
        <dbReference type="ARBA" id="ARBA00022737"/>
    </source>
</evidence>
<feature type="domain" description="RRM" evidence="5">
    <location>
        <begin position="764"/>
        <end position="841"/>
    </location>
</feature>
<dbReference type="Gene3D" id="3.30.70.330">
    <property type="match status" value="4"/>
</dbReference>
<keyword evidence="7" id="KW-1185">Reference proteome</keyword>
<dbReference type="InterPro" id="IPR003107">
    <property type="entry name" value="HAT"/>
</dbReference>
<feature type="region of interest" description="Disordered" evidence="4">
    <location>
        <begin position="965"/>
        <end position="1057"/>
    </location>
</feature>
<feature type="domain" description="RRM" evidence="5">
    <location>
        <begin position="889"/>
        <end position="961"/>
    </location>
</feature>
<dbReference type="AlphaFoldDB" id="A0A8K0WTT7"/>
<evidence type="ECO:0000256" key="3">
    <source>
        <dbReference type="PROSITE-ProRule" id="PRU00176"/>
    </source>
</evidence>